<dbReference type="SUPFAM" id="SSF52821">
    <property type="entry name" value="Rhodanese/Cell cycle control phosphatase"/>
    <property type="match status" value="1"/>
</dbReference>
<dbReference type="CDD" id="cd00158">
    <property type="entry name" value="RHOD"/>
    <property type="match status" value="1"/>
</dbReference>
<feature type="domain" description="Rhodanese" evidence="1">
    <location>
        <begin position="50"/>
        <end position="128"/>
    </location>
</feature>
<dbReference type="SMART" id="SM00450">
    <property type="entry name" value="RHOD"/>
    <property type="match status" value="1"/>
</dbReference>
<accession>A0A6J6F5H9</accession>
<dbReference type="PANTHER" id="PTHR43031">
    <property type="entry name" value="FAD-DEPENDENT OXIDOREDUCTASE"/>
    <property type="match status" value="1"/>
</dbReference>
<dbReference type="AlphaFoldDB" id="A0A6J6F5H9"/>
<dbReference type="InterPro" id="IPR001763">
    <property type="entry name" value="Rhodanese-like_dom"/>
</dbReference>
<dbReference type="EMBL" id="CAEZTT010000153">
    <property type="protein sequence ID" value="CAB4583786.1"/>
    <property type="molecule type" value="Genomic_DNA"/>
</dbReference>
<dbReference type="Pfam" id="PF00581">
    <property type="entry name" value="Rhodanese"/>
    <property type="match status" value="1"/>
</dbReference>
<dbReference type="PANTHER" id="PTHR43031:SF1">
    <property type="entry name" value="PYRIDINE NUCLEOTIDE-DISULPHIDE OXIDOREDUCTASE"/>
    <property type="match status" value="1"/>
</dbReference>
<proteinExistence type="predicted"/>
<protein>
    <submittedName>
        <fullName evidence="2">Unannotated protein</fullName>
    </submittedName>
</protein>
<name>A0A6J6F5H9_9ZZZZ</name>
<evidence type="ECO:0000313" key="2">
    <source>
        <dbReference type="EMBL" id="CAB4583786.1"/>
    </source>
</evidence>
<dbReference type="InterPro" id="IPR036873">
    <property type="entry name" value="Rhodanese-like_dom_sf"/>
</dbReference>
<dbReference type="PROSITE" id="PS50206">
    <property type="entry name" value="RHODANESE_3"/>
    <property type="match status" value="1"/>
</dbReference>
<reference evidence="2" key="1">
    <citation type="submission" date="2020-05" db="EMBL/GenBank/DDBJ databases">
        <authorList>
            <person name="Chiriac C."/>
            <person name="Salcher M."/>
            <person name="Ghai R."/>
            <person name="Kavagutti S V."/>
        </authorList>
    </citation>
    <scope>NUCLEOTIDE SEQUENCE</scope>
</reference>
<dbReference type="Gene3D" id="3.40.250.10">
    <property type="entry name" value="Rhodanese-like domain"/>
    <property type="match status" value="1"/>
</dbReference>
<sequence length="136" mass="14147">MIELPLVAGAADNGQSAPADAKVKVKGEIMELVSPQQTLDLVTSGAAYGIDVREQSEWDSGHFDKFVLNPLSSFDLTAVPTDKPVIFICRSGNRSGQVCNAIAPTGADVMNMEGGMLAWQAAGLPMSAASGAPLIE</sequence>
<organism evidence="2">
    <name type="scientific">freshwater metagenome</name>
    <dbReference type="NCBI Taxonomy" id="449393"/>
    <lineage>
        <taxon>unclassified sequences</taxon>
        <taxon>metagenomes</taxon>
        <taxon>ecological metagenomes</taxon>
    </lineage>
</organism>
<evidence type="ECO:0000259" key="1">
    <source>
        <dbReference type="PROSITE" id="PS50206"/>
    </source>
</evidence>
<dbReference type="InterPro" id="IPR050229">
    <property type="entry name" value="GlpE_sulfurtransferase"/>
</dbReference>
<gene>
    <name evidence="2" type="ORF">UFOPK1726_01093</name>
</gene>